<keyword evidence="2" id="KW-1185">Reference proteome</keyword>
<accession>A0A1H0MFL0</accession>
<reference evidence="2" key="1">
    <citation type="submission" date="2016-10" db="EMBL/GenBank/DDBJ databases">
        <authorList>
            <person name="Varghese N."/>
            <person name="Submissions S."/>
        </authorList>
    </citation>
    <scope>NUCLEOTIDE SEQUENCE [LARGE SCALE GENOMIC DNA]</scope>
    <source>
        <strain evidence="2">CGMCC 1.3703</strain>
    </source>
</reference>
<evidence type="ECO:0000313" key="2">
    <source>
        <dbReference type="Proteomes" id="UP000198860"/>
    </source>
</evidence>
<protein>
    <submittedName>
        <fullName evidence="1">Uncharacterized protein</fullName>
    </submittedName>
</protein>
<organism evidence="1 2">
    <name type="scientific">Halobacillus aidingensis</name>
    <dbReference type="NCBI Taxonomy" id="240303"/>
    <lineage>
        <taxon>Bacteria</taxon>
        <taxon>Bacillati</taxon>
        <taxon>Bacillota</taxon>
        <taxon>Bacilli</taxon>
        <taxon>Bacillales</taxon>
        <taxon>Bacillaceae</taxon>
        <taxon>Halobacillus</taxon>
    </lineage>
</organism>
<dbReference type="Proteomes" id="UP000198860">
    <property type="component" value="Unassembled WGS sequence"/>
</dbReference>
<dbReference type="STRING" id="240303.SAMN05421677_10823"/>
<dbReference type="RefSeq" id="WP_089652300.1">
    <property type="nucleotide sequence ID" value="NZ_FNIZ01000008.1"/>
</dbReference>
<evidence type="ECO:0000313" key="1">
    <source>
        <dbReference type="EMBL" id="SDO79262.1"/>
    </source>
</evidence>
<sequence>MNNLVKSTLSPLNVPIAKLRYLGGESPYIVFSYWEVPYAHADDVEIETEYTIQIDVFTKGNPETLADNARELMKNAGFMKVFENEDYVEDLQLYRKIMRFNYQAKTTQN</sequence>
<dbReference type="OrthoDB" id="2454603at2"/>
<gene>
    <name evidence="1" type="ORF">SAMN05421677_10823</name>
</gene>
<dbReference type="EMBL" id="FNIZ01000008">
    <property type="protein sequence ID" value="SDO79262.1"/>
    <property type="molecule type" value="Genomic_DNA"/>
</dbReference>
<proteinExistence type="predicted"/>
<dbReference type="AlphaFoldDB" id="A0A1H0MFL0"/>
<name>A0A1H0MFL0_HALAD</name>